<name>A0ABS7JXQ7_9SPHN</name>
<reference evidence="2 3" key="1">
    <citation type="submission" date="2021-08" db="EMBL/GenBank/DDBJ databases">
        <title>Comparative Genomics Analysis of the Genus Qipengyuania Reveals Extensive Genetic Diversity and Metabolic Versatility, Including the Description of Fifteen Novel Species.</title>
        <authorList>
            <person name="Liu Y."/>
        </authorList>
    </citation>
    <scope>NUCLEOTIDE SEQUENCE [LARGE SCALE GENOMIC DNA]</scope>
    <source>
        <strain evidence="2 3">YG27</strain>
    </source>
</reference>
<evidence type="ECO:0000313" key="3">
    <source>
        <dbReference type="Proteomes" id="UP000782554"/>
    </source>
</evidence>
<dbReference type="InterPro" id="IPR013423">
    <property type="entry name" value="CHP02594"/>
</dbReference>
<evidence type="ECO:0000313" key="2">
    <source>
        <dbReference type="EMBL" id="MBX7502433.1"/>
    </source>
</evidence>
<comment type="caution">
    <text evidence="2">The sequence shown here is derived from an EMBL/GenBank/DDBJ whole genome shotgun (WGS) entry which is preliminary data.</text>
</comment>
<sequence>MTSKSVENIKQIQHALARKGYNPGPVDGVWGRLTEAAVRHFQADHGLVADGVVGPKTSVVLLGNEMAVAPSDDPSIPWFQEARRLVGVREVVGPGNEPKIIDWAKKAGIDYRDDDIPWCGLFVAHCVSSTLSGELLPGNPLGARNWLKFGAPCSPMLGSILVFWRGKIDGWKGHVGFYAGEDKDAFHVLGGNQGNSVSIVRIARDRLLEARWPASAPVCVTEKVELAAGDSFFSTNEA</sequence>
<dbReference type="SUPFAM" id="SSF47090">
    <property type="entry name" value="PGBD-like"/>
    <property type="match status" value="1"/>
</dbReference>
<dbReference type="RefSeq" id="WP_221603625.1">
    <property type="nucleotide sequence ID" value="NZ_JAIGNU010000003.1"/>
</dbReference>
<dbReference type="InterPro" id="IPR036365">
    <property type="entry name" value="PGBD-like_sf"/>
</dbReference>
<dbReference type="InterPro" id="IPR036366">
    <property type="entry name" value="PGBDSf"/>
</dbReference>
<gene>
    <name evidence="2" type="ORF">K3181_13375</name>
</gene>
<feature type="domain" description="Peptidoglycan binding-like" evidence="1">
    <location>
        <begin position="7"/>
        <end position="58"/>
    </location>
</feature>
<organism evidence="2 3">
    <name type="scientific">Qipengyuania mesophila</name>
    <dbReference type="NCBI Taxonomy" id="2867246"/>
    <lineage>
        <taxon>Bacteria</taxon>
        <taxon>Pseudomonadati</taxon>
        <taxon>Pseudomonadota</taxon>
        <taxon>Alphaproteobacteria</taxon>
        <taxon>Sphingomonadales</taxon>
        <taxon>Erythrobacteraceae</taxon>
        <taxon>Qipengyuania</taxon>
    </lineage>
</organism>
<keyword evidence="3" id="KW-1185">Reference proteome</keyword>
<dbReference type="Proteomes" id="UP000782554">
    <property type="component" value="Unassembled WGS sequence"/>
</dbReference>
<dbReference type="EMBL" id="JAIGNU010000003">
    <property type="protein sequence ID" value="MBX7502433.1"/>
    <property type="molecule type" value="Genomic_DNA"/>
</dbReference>
<accession>A0ABS7JXQ7</accession>
<dbReference type="Gene3D" id="1.10.101.10">
    <property type="entry name" value="PGBD-like superfamily/PGBD"/>
    <property type="match status" value="1"/>
</dbReference>
<proteinExistence type="predicted"/>
<protein>
    <submittedName>
        <fullName evidence="2">TIGR02594 family protein</fullName>
    </submittedName>
</protein>
<dbReference type="NCBIfam" id="TIGR02594">
    <property type="entry name" value="TIGR02594 family protein"/>
    <property type="match status" value="1"/>
</dbReference>
<evidence type="ECO:0000259" key="1">
    <source>
        <dbReference type="Pfam" id="PF01471"/>
    </source>
</evidence>
<dbReference type="InterPro" id="IPR002477">
    <property type="entry name" value="Peptidoglycan-bd-like"/>
</dbReference>
<dbReference type="Pfam" id="PF01471">
    <property type="entry name" value="PG_binding_1"/>
    <property type="match status" value="1"/>
</dbReference>